<dbReference type="Proteomes" id="UP001196870">
    <property type="component" value="Unassembled WGS sequence"/>
</dbReference>
<evidence type="ECO:0000313" key="1">
    <source>
        <dbReference type="EMBL" id="MBR0664287.1"/>
    </source>
</evidence>
<comment type="caution">
    <text evidence="1">The sequence shown here is derived from an EMBL/GenBank/DDBJ whole genome shotgun (WGS) entry which is preliminary data.</text>
</comment>
<dbReference type="InterPro" id="IPR011330">
    <property type="entry name" value="Glyco_hydro/deAcase_b/a-brl"/>
</dbReference>
<dbReference type="PANTHER" id="PTHR43123:SF4">
    <property type="entry name" value="POLYSACCHARIDE DEACETYLASE"/>
    <property type="match status" value="1"/>
</dbReference>
<keyword evidence="2" id="KW-1185">Reference proteome</keyword>
<dbReference type="PANTHER" id="PTHR43123">
    <property type="entry name" value="POLYSACCHARIDE DEACETYLASE-RELATED"/>
    <property type="match status" value="1"/>
</dbReference>
<reference evidence="2" key="1">
    <citation type="journal article" date="2021" name="Syst. Appl. Microbiol.">
        <title>Roseomonas hellenica sp. nov., isolated from roots of wild-growing Alkanna tinctoria.</title>
        <authorList>
            <person name="Rat A."/>
            <person name="Naranjo H.D."/>
            <person name="Lebbe L."/>
            <person name="Cnockaert M."/>
            <person name="Krigas N."/>
            <person name="Grigoriadou K."/>
            <person name="Maloupa E."/>
            <person name="Willems A."/>
        </authorList>
    </citation>
    <scope>NUCLEOTIDE SEQUENCE [LARGE SCALE GENOMIC DNA]</scope>
    <source>
        <strain evidence="2">LMG 31523</strain>
    </source>
</reference>
<dbReference type="SUPFAM" id="SSF88713">
    <property type="entry name" value="Glycoside hydrolase/deacetylase"/>
    <property type="match status" value="1"/>
</dbReference>
<organism evidence="1 2">
    <name type="scientific">Plastoroseomonas hellenica</name>
    <dbReference type="NCBI Taxonomy" id="2687306"/>
    <lineage>
        <taxon>Bacteria</taxon>
        <taxon>Pseudomonadati</taxon>
        <taxon>Pseudomonadota</taxon>
        <taxon>Alphaproteobacteria</taxon>
        <taxon>Acetobacterales</taxon>
        <taxon>Acetobacteraceae</taxon>
        <taxon>Plastoroseomonas</taxon>
    </lineage>
</organism>
<sequence length="294" mass="32265">MPQRPEQRLAYTAAIDRPALTLPGGAKLAIWPVVNVEHWLIDNPMPRQVLSPPTGAALLPDVPNWAWHEYGMRVGFWRFADAFARRGIRPTLSCNASVCLEYPRVAAAARDAGWDFMGHGFHQVPTHRIEDQRAMIFRSVETIAAFTQAPVLGWLGPGLTETLETPDLLAEAGIRYLGDFPVDDRPSRIATAHGPLVALPYPVELNDIPVVMIQHHAEEELGRRAMLAAARLLAEAETSGARVMGIAVHPYISAVPHRIAAFEAMLDSLAALPGVVFRQGRDLLDWYLASGDPA</sequence>
<gene>
    <name evidence="1" type="ORF">GXW71_07955</name>
</gene>
<proteinExistence type="predicted"/>
<protein>
    <submittedName>
        <fullName evidence="1">Polysaccharide deacetylase</fullName>
    </submittedName>
</protein>
<accession>A0ABS5EVG2</accession>
<dbReference type="RefSeq" id="WP_211851885.1">
    <property type="nucleotide sequence ID" value="NZ_JAAGBB010000007.1"/>
</dbReference>
<dbReference type="Gene3D" id="3.20.20.370">
    <property type="entry name" value="Glycoside hydrolase/deacetylase"/>
    <property type="match status" value="1"/>
</dbReference>
<evidence type="ECO:0000313" key="2">
    <source>
        <dbReference type="Proteomes" id="UP001196870"/>
    </source>
</evidence>
<name>A0ABS5EVG2_9PROT</name>
<dbReference type="EMBL" id="JAAGBB010000007">
    <property type="protein sequence ID" value="MBR0664287.1"/>
    <property type="molecule type" value="Genomic_DNA"/>
</dbReference>